<feature type="transmembrane region" description="Helical" evidence="1">
    <location>
        <begin position="183"/>
        <end position="202"/>
    </location>
</feature>
<dbReference type="AlphaFoldDB" id="A0A2J6PMG7"/>
<feature type="transmembrane region" description="Helical" evidence="1">
    <location>
        <begin position="149"/>
        <end position="177"/>
    </location>
</feature>
<sequence>MGHRQVVNKVSFGLFGKELGNSWMFMFLMPLGVQLGANAFIAYLYENTPGYEQGFSIVDLLLFYTTRPRLGWIVLSLVMHWGRIGGYESYDEKIEDGYYEGAAKGAILAEIFLLVISSYYYGRTVHFAATHGYYLIGHLKGPYAHDARIMYVGALLFLVALYGSIFYLIGLLGLVGLQLGRKAYFSVWGIGCTTWLASWLFWGGYVTLAKELYCPPRLVESGAIWTTFSIIGKNVVPKSFIAEEGADSRAGTFFGGGF</sequence>
<dbReference type="OrthoDB" id="3551118at2759"/>
<gene>
    <name evidence="2" type="ORF">NA56DRAFT_356879</name>
</gene>
<keyword evidence="3" id="KW-1185">Reference proteome</keyword>
<keyword evidence="1" id="KW-0472">Membrane</keyword>
<name>A0A2J6PMG7_9HELO</name>
<protein>
    <submittedName>
        <fullName evidence="2">Uncharacterized protein</fullName>
    </submittedName>
</protein>
<dbReference type="Proteomes" id="UP000235672">
    <property type="component" value="Unassembled WGS sequence"/>
</dbReference>
<dbReference type="EMBL" id="KZ613516">
    <property type="protein sequence ID" value="PMD15076.1"/>
    <property type="molecule type" value="Genomic_DNA"/>
</dbReference>
<keyword evidence="1" id="KW-1133">Transmembrane helix</keyword>
<reference evidence="2 3" key="1">
    <citation type="submission" date="2016-05" db="EMBL/GenBank/DDBJ databases">
        <title>A degradative enzymes factory behind the ericoid mycorrhizal symbiosis.</title>
        <authorList>
            <consortium name="DOE Joint Genome Institute"/>
            <person name="Martino E."/>
            <person name="Morin E."/>
            <person name="Grelet G."/>
            <person name="Kuo A."/>
            <person name="Kohler A."/>
            <person name="Daghino S."/>
            <person name="Barry K."/>
            <person name="Choi C."/>
            <person name="Cichocki N."/>
            <person name="Clum A."/>
            <person name="Copeland A."/>
            <person name="Hainaut M."/>
            <person name="Haridas S."/>
            <person name="Labutti K."/>
            <person name="Lindquist E."/>
            <person name="Lipzen A."/>
            <person name="Khouja H.-R."/>
            <person name="Murat C."/>
            <person name="Ohm R."/>
            <person name="Olson A."/>
            <person name="Spatafora J."/>
            <person name="Veneault-Fourrey C."/>
            <person name="Henrissat B."/>
            <person name="Grigoriev I."/>
            <person name="Martin F."/>
            <person name="Perotto S."/>
        </authorList>
    </citation>
    <scope>NUCLEOTIDE SEQUENCE [LARGE SCALE GENOMIC DNA]</scope>
    <source>
        <strain evidence="2 3">UAMH 7357</strain>
    </source>
</reference>
<evidence type="ECO:0000313" key="2">
    <source>
        <dbReference type="EMBL" id="PMD15076.1"/>
    </source>
</evidence>
<feature type="transmembrane region" description="Helical" evidence="1">
    <location>
        <begin position="23"/>
        <end position="45"/>
    </location>
</feature>
<evidence type="ECO:0000313" key="3">
    <source>
        <dbReference type="Proteomes" id="UP000235672"/>
    </source>
</evidence>
<organism evidence="2 3">
    <name type="scientific">Hyaloscypha hepaticicola</name>
    <dbReference type="NCBI Taxonomy" id="2082293"/>
    <lineage>
        <taxon>Eukaryota</taxon>
        <taxon>Fungi</taxon>
        <taxon>Dikarya</taxon>
        <taxon>Ascomycota</taxon>
        <taxon>Pezizomycotina</taxon>
        <taxon>Leotiomycetes</taxon>
        <taxon>Helotiales</taxon>
        <taxon>Hyaloscyphaceae</taxon>
        <taxon>Hyaloscypha</taxon>
    </lineage>
</organism>
<feature type="transmembrane region" description="Helical" evidence="1">
    <location>
        <begin position="101"/>
        <end position="121"/>
    </location>
</feature>
<evidence type="ECO:0000256" key="1">
    <source>
        <dbReference type="SAM" id="Phobius"/>
    </source>
</evidence>
<accession>A0A2J6PMG7</accession>
<proteinExistence type="predicted"/>
<keyword evidence="1" id="KW-0812">Transmembrane</keyword>